<keyword evidence="6" id="KW-0807">Transducer</keyword>
<dbReference type="GO" id="GO:0005886">
    <property type="term" value="C:plasma membrane"/>
    <property type="evidence" value="ECO:0007669"/>
    <property type="project" value="UniProtKB-SubCell"/>
</dbReference>
<keyword evidence="6 9" id="KW-0675">Receptor</keyword>
<evidence type="ECO:0000256" key="7">
    <source>
        <dbReference type="SAM" id="Phobius"/>
    </source>
</evidence>
<organism evidence="9 10">
    <name type="scientific">Plakobranchus ocellatus</name>
    <dbReference type="NCBI Taxonomy" id="259542"/>
    <lineage>
        <taxon>Eukaryota</taxon>
        <taxon>Metazoa</taxon>
        <taxon>Spiralia</taxon>
        <taxon>Lophotrochozoa</taxon>
        <taxon>Mollusca</taxon>
        <taxon>Gastropoda</taxon>
        <taxon>Heterobranchia</taxon>
        <taxon>Euthyneura</taxon>
        <taxon>Panpulmonata</taxon>
        <taxon>Sacoglossa</taxon>
        <taxon>Placobranchoidea</taxon>
        <taxon>Plakobranchidae</taxon>
        <taxon>Plakobranchus</taxon>
    </lineage>
</organism>
<reference evidence="9 10" key="1">
    <citation type="journal article" date="2021" name="Elife">
        <title>Chloroplast acquisition without the gene transfer in kleptoplastic sea slugs, Plakobranchus ocellatus.</title>
        <authorList>
            <person name="Maeda T."/>
            <person name="Takahashi S."/>
            <person name="Yoshida T."/>
            <person name="Shimamura S."/>
            <person name="Takaki Y."/>
            <person name="Nagai Y."/>
            <person name="Toyoda A."/>
            <person name="Suzuki Y."/>
            <person name="Arimoto A."/>
            <person name="Ishii H."/>
            <person name="Satoh N."/>
            <person name="Nishiyama T."/>
            <person name="Hasebe M."/>
            <person name="Maruyama T."/>
            <person name="Minagawa J."/>
            <person name="Obokata J."/>
            <person name="Shigenobu S."/>
        </authorList>
    </citation>
    <scope>NUCLEOTIDE SEQUENCE [LARGE SCALE GENOMIC DNA]</scope>
</reference>
<keyword evidence="10" id="KW-1185">Reference proteome</keyword>
<feature type="transmembrane region" description="Helical" evidence="7">
    <location>
        <begin position="308"/>
        <end position="331"/>
    </location>
</feature>
<evidence type="ECO:0000256" key="4">
    <source>
        <dbReference type="ARBA" id="ARBA00022989"/>
    </source>
</evidence>
<dbReference type="AlphaFoldDB" id="A0AAV3YW91"/>
<dbReference type="GO" id="GO:0004930">
    <property type="term" value="F:G protein-coupled receptor activity"/>
    <property type="evidence" value="ECO:0007669"/>
    <property type="project" value="UniProtKB-KW"/>
</dbReference>
<dbReference type="SUPFAM" id="SSF81321">
    <property type="entry name" value="Family A G protein-coupled receptor-like"/>
    <property type="match status" value="1"/>
</dbReference>
<keyword evidence="3 6" id="KW-0812">Transmembrane</keyword>
<dbReference type="InterPro" id="IPR017452">
    <property type="entry name" value="GPCR_Rhodpsn_7TM"/>
</dbReference>
<evidence type="ECO:0000256" key="3">
    <source>
        <dbReference type="ARBA" id="ARBA00022692"/>
    </source>
</evidence>
<protein>
    <submittedName>
        <fullName evidence="9">D(1a) dopamine receptor</fullName>
    </submittedName>
</protein>
<evidence type="ECO:0000259" key="8">
    <source>
        <dbReference type="PROSITE" id="PS50262"/>
    </source>
</evidence>
<sequence>MQPESAIDTTDMSWSATSTDIPVDNRSSVHVENVTDIVLDVALNPALKPGTQPACWIFILFAAICLLVAMFVLVCNAVFVTACWRTRALRTLSTLHVISLAGSDMLQGVGMLLQALFYAKMCIGSFLWHGSLCSLLQALFFTCMPISIISIAFIAIDRYVYIIYPYRYPTVVTAKKSKIAIAVAWACCAMFGLSIMFQFVSIIMIALGWACCAILGLSIMFPGEKSSEHECKTRNTVHTFYIWSRLITFLASSVVSGFCHISIQVVAMRHIRQVHAGPPVTKMSHLSRGSSTLKGMTVASLRLAKTFFLVYVSQLICWTPALVVMVLNLPYGGLNNAVILLAELNAALNVLVYVFSNHQFRRAIMDLLRCYRKGGVYPSRNLSFHNGW</sequence>
<evidence type="ECO:0000256" key="1">
    <source>
        <dbReference type="ARBA" id="ARBA00004651"/>
    </source>
</evidence>
<dbReference type="SMART" id="SM01381">
    <property type="entry name" value="7TM_GPCR_Srsx"/>
    <property type="match status" value="1"/>
</dbReference>
<evidence type="ECO:0000256" key="2">
    <source>
        <dbReference type="ARBA" id="ARBA00022475"/>
    </source>
</evidence>
<dbReference type="EMBL" id="BLXT01001596">
    <property type="protein sequence ID" value="GFN86724.1"/>
    <property type="molecule type" value="Genomic_DNA"/>
</dbReference>
<dbReference type="PRINTS" id="PR00237">
    <property type="entry name" value="GPCRRHODOPSN"/>
</dbReference>
<evidence type="ECO:0000256" key="6">
    <source>
        <dbReference type="RuleBase" id="RU000688"/>
    </source>
</evidence>
<evidence type="ECO:0000313" key="9">
    <source>
        <dbReference type="EMBL" id="GFN86724.1"/>
    </source>
</evidence>
<keyword evidence="4 7" id="KW-1133">Transmembrane helix</keyword>
<keyword evidence="5 7" id="KW-0472">Membrane</keyword>
<dbReference type="PANTHER" id="PTHR22750">
    <property type="entry name" value="G-PROTEIN COUPLED RECEPTOR"/>
    <property type="match status" value="1"/>
</dbReference>
<feature type="transmembrane region" description="Helical" evidence="7">
    <location>
        <begin position="56"/>
        <end position="84"/>
    </location>
</feature>
<proteinExistence type="inferred from homology"/>
<dbReference type="Pfam" id="PF00001">
    <property type="entry name" value="7tm_1"/>
    <property type="match status" value="1"/>
</dbReference>
<gene>
    <name evidence="9" type="ORF">PoB_001323000</name>
</gene>
<keyword evidence="6" id="KW-0297">G-protein coupled receptor</keyword>
<feature type="domain" description="G-protein coupled receptors family 1 profile" evidence="8">
    <location>
        <begin position="75"/>
        <end position="353"/>
    </location>
</feature>
<evidence type="ECO:0000256" key="5">
    <source>
        <dbReference type="ARBA" id="ARBA00023136"/>
    </source>
</evidence>
<dbReference type="CDD" id="cd00637">
    <property type="entry name" value="7tm_classA_rhodopsin-like"/>
    <property type="match status" value="1"/>
</dbReference>
<feature type="transmembrane region" description="Helical" evidence="7">
    <location>
        <begin position="337"/>
        <end position="355"/>
    </location>
</feature>
<dbReference type="PROSITE" id="PS00237">
    <property type="entry name" value="G_PROTEIN_RECEP_F1_1"/>
    <property type="match status" value="1"/>
</dbReference>
<comment type="similarity">
    <text evidence="6">Belongs to the G-protein coupled receptor 1 family.</text>
</comment>
<accession>A0AAV3YW91</accession>
<keyword evidence="2" id="KW-1003">Cell membrane</keyword>
<evidence type="ECO:0000313" key="10">
    <source>
        <dbReference type="Proteomes" id="UP000735302"/>
    </source>
</evidence>
<name>A0AAV3YW91_9GAST</name>
<feature type="transmembrane region" description="Helical" evidence="7">
    <location>
        <begin position="134"/>
        <end position="156"/>
    </location>
</feature>
<comment type="caution">
    <text evidence="9">The sequence shown here is derived from an EMBL/GenBank/DDBJ whole genome shotgun (WGS) entry which is preliminary data.</text>
</comment>
<dbReference type="InterPro" id="IPR000276">
    <property type="entry name" value="GPCR_Rhodpsn"/>
</dbReference>
<dbReference type="Proteomes" id="UP000735302">
    <property type="component" value="Unassembled WGS sequence"/>
</dbReference>
<dbReference type="Gene3D" id="1.20.1070.10">
    <property type="entry name" value="Rhodopsin 7-helix transmembrane proteins"/>
    <property type="match status" value="1"/>
</dbReference>
<comment type="subcellular location">
    <subcellularLocation>
        <location evidence="1">Cell membrane</location>
        <topology evidence="1">Multi-pass membrane protein</topology>
    </subcellularLocation>
</comment>
<feature type="transmembrane region" description="Helical" evidence="7">
    <location>
        <begin position="202"/>
        <end position="222"/>
    </location>
</feature>
<dbReference type="PROSITE" id="PS50262">
    <property type="entry name" value="G_PROTEIN_RECEP_F1_2"/>
    <property type="match status" value="1"/>
</dbReference>